<gene>
    <name evidence="2" type="ORF">BRAFLDRAFT_82098</name>
</gene>
<dbReference type="EMBL" id="GG666582">
    <property type="protein sequence ID" value="EEN52311.1"/>
    <property type="molecule type" value="Genomic_DNA"/>
</dbReference>
<evidence type="ECO:0000313" key="2">
    <source>
        <dbReference type="EMBL" id="EEN52311.1"/>
    </source>
</evidence>
<accession>C3Z4V4</accession>
<proteinExistence type="predicted"/>
<keyword evidence="1" id="KW-0732">Signal</keyword>
<feature type="chain" id="PRO_5002935976" evidence="1">
    <location>
        <begin position="21"/>
        <end position="230"/>
    </location>
</feature>
<protein>
    <submittedName>
        <fullName evidence="2">Uncharacterized protein</fullName>
    </submittedName>
</protein>
<reference evidence="2" key="1">
    <citation type="journal article" date="2008" name="Nature">
        <title>The amphioxus genome and the evolution of the chordate karyotype.</title>
        <authorList>
            <consortium name="US DOE Joint Genome Institute (JGI-PGF)"/>
            <person name="Putnam N.H."/>
            <person name="Butts T."/>
            <person name="Ferrier D.E.K."/>
            <person name="Furlong R.F."/>
            <person name="Hellsten U."/>
            <person name="Kawashima T."/>
            <person name="Robinson-Rechavi M."/>
            <person name="Shoguchi E."/>
            <person name="Terry A."/>
            <person name="Yu J.-K."/>
            <person name="Benito-Gutierrez E.L."/>
            <person name="Dubchak I."/>
            <person name="Garcia-Fernandez J."/>
            <person name="Gibson-Brown J.J."/>
            <person name="Grigoriev I.V."/>
            <person name="Horton A.C."/>
            <person name="de Jong P.J."/>
            <person name="Jurka J."/>
            <person name="Kapitonov V.V."/>
            <person name="Kohara Y."/>
            <person name="Kuroki Y."/>
            <person name="Lindquist E."/>
            <person name="Lucas S."/>
            <person name="Osoegawa K."/>
            <person name="Pennacchio L.A."/>
            <person name="Salamov A.A."/>
            <person name="Satou Y."/>
            <person name="Sauka-Spengler T."/>
            <person name="Schmutz J."/>
            <person name="Shin-I T."/>
            <person name="Toyoda A."/>
            <person name="Bronner-Fraser M."/>
            <person name="Fujiyama A."/>
            <person name="Holland L.Z."/>
            <person name="Holland P.W.H."/>
            <person name="Satoh N."/>
            <person name="Rokhsar D.S."/>
        </authorList>
    </citation>
    <scope>NUCLEOTIDE SEQUENCE [LARGE SCALE GENOMIC DNA]</scope>
    <source>
        <strain evidence="2">S238N-H82</strain>
        <tissue evidence="2">Testes</tissue>
    </source>
</reference>
<feature type="signal peptide" evidence="1">
    <location>
        <begin position="1"/>
        <end position="20"/>
    </location>
</feature>
<organism>
    <name type="scientific">Branchiostoma floridae</name>
    <name type="common">Florida lancelet</name>
    <name type="synonym">Amphioxus</name>
    <dbReference type="NCBI Taxonomy" id="7739"/>
    <lineage>
        <taxon>Eukaryota</taxon>
        <taxon>Metazoa</taxon>
        <taxon>Chordata</taxon>
        <taxon>Cephalochordata</taxon>
        <taxon>Leptocardii</taxon>
        <taxon>Amphioxiformes</taxon>
        <taxon>Branchiostomatidae</taxon>
        <taxon>Branchiostoma</taxon>
    </lineage>
</organism>
<dbReference type="AlphaFoldDB" id="C3Z4V4"/>
<sequence>MPSVAILLCMLALTGTDCLAAPQGRDGPEQTAGDDKLQTLETIMDEKIGEISESVNRLDKQVANMTDKIKDLEKHVEEEGVMTMAIHHPEEGRAVGNEAVLAIRHPEEETAVGNEAVLAIRHPEEERAVGNGAGGEERAAGAKTNHIRERRMLTAQKKRKAKRRKKMDLVTPARNDAVLHPETFSRCGDTAGARRDRKGVPGEVVGVGGPVRGVVTMEGNKVVGICDSSV</sequence>
<dbReference type="InParanoid" id="C3Z4V4"/>
<evidence type="ECO:0000256" key="1">
    <source>
        <dbReference type="SAM" id="SignalP"/>
    </source>
</evidence>
<name>C3Z4V4_BRAFL</name>